<feature type="transmembrane region" description="Helical" evidence="9">
    <location>
        <begin position="204"/>
        <end position="228"/>
    </location>
</feature>
<comment type="caution">
    <text evidence="10">The sequence shown here is derived from an EMBL/GenBank/DDBJ whole genome shotgun (WGS) entry which is preliminary data.</text>
</comment>
<evidence type="ECO:0000256" key="1">
    <source>
        <dbReference type="ARBA" id="ARBA00004651"/>
    </source>
</evidence>
<sequence>MVYIVFVNPQILSAAGMDFDAVMLATILSASVITIIAGIYTNLPFALAAGMGLNAYFAYSVCVGMNISWQVALAAVFIDGIIFLIISILPIREGMVKAIPMSLKLGTSVGIGLFITLIGMVNAGLVVSDPKTLISLGDLTAPATLLAIFGLMFMATLGAFRVKGALLFGIIGATLLGWIFGIPARPESISDIFALPNFSSLSNTFLQMDFAGVFKLGLVWVIITFTFVDLFDTLGTATGLATKLDMIDEEGSFKGARRLFIVDSIGTIFGSLLGTSTVTTYVESASGVSEGGRTGLTSVVTGLAFLSTLFLVPFARLIPPAATAPALIMVGLFMMEPVLKIDLKDITNALPAFLTIVTIPFTYSISNGLILGIISYTIIKVLTKRWNEVSVAMYVLTAIFIIYISYPALL</sequence>
<evidence type="ECO:0000256" key="6">
    <source>
        <dbReference type="ARBA" id="ARBA00022989"/>
    </source>
</evidence>
<dbReference type="InterPro" id="IPR026033">
    <property type="entry name" value="Azg-like_bact_archaea"/>
</dbReference>
<dbReference type="AlphaFoldDB" id="A0A520KYY6"/>
<feature type="transmembrane region" description="Helical" evidence="9">
    <location>
        <begin position="139"/>
        <end position="158"/>
    </location>
</feature>
<evidence type="ECO:0000313" key="11">
    <source>
        <dbReference type="Proteomes" id="UP000320766"/>
    </source>
</evidence>
<keyword evidence="7 8" id="KW-0472">Membrane</keyword>
<feature type="transmembrane region" description="Helical" evidence="9">
    <location>
        <begin position="391"/>
        <end position="409"/>
    </location>
</feature>
<feature type="transmembrane region" description="Helical" evidence="9">
    <location>
        <begin position="294"/>
        <end position="314"/>
    </location>
</feature>
<protein>
    <submittedName>
        <fullName evidence="10">NCS2 family permease</fullName>
    </submittedName>
</protein>
<feature type="transmembrane region" description="Helical" evidence="9">
    <location>
        <begin position="67"/>
        <end position="91"/>
    </location>
</feature>
<dbReference type="InterPro" id="IPR006043">
    <property type="entry name" value="NCS2"/>
</dbReference>
<dbReference type="InterPro" id="IPR045018">
    <property type="entry name" value="Azg-like"/>
</dbReference>
<dbReference type="PANTHER" id="PTHR43337">
    <property type="entry name" value="XANTHINE/URACIL PERMEASE C887.17-RELATED"/>
    <property type="match status" value="1"/>
</dbReference>
<evidence type="ECO:0000256" key="9">
    <source>
        <dbReference type="SAM" id="Phobius"/>
    </source>
</evidence>
<comment type="similarity">
    <text evidence="2 8">Belongs to the nucleobase:cation symporter-2 (NCS2) (TC 2.A.40) family. Azg-like subfamily.</text>
</comment>
<evidence type="ECO:0000256" key="2">
    <source>
        <dbReference type="ARBA" id="ARBA00005697"/>
    </source>
</evidence>
<gene>
    <name evidence="10" type="ORF">EF807_00430</name>
</gene>
<evidence type="ECO:0000256" key="7">
    <source>
        <dbReference type="ARBA" id="ARBA00023136"/>
    </source>
</evidence>
<dbReference type="GO" id="GO:0005345">
    <property type="term" value="F:purine nucleobase transmembrane transporter activity"/>
    <property type="evidence" value="ECO:0007669"/>
    <property type="project" value="TreeGrafter"/>
</dbReference>
<accession>A0A520KYY6</accession>
<evidence type="ECO:0000256" key="4">
    <source>
        <dbReference type="ARBA" id="ARBA00022475"/>
    </source>
</evidence>
<proteinExistence type="inferred from homology"/>
<dbReference type="GO" id="GO:0005886">
    <property type="term" value="C:plasma membrane"/>
    <property type="evidence" value="ECO:0007669"/>
    <property type="project" value="UniProtKB-SubCell"/>
</dbReference>
<feature type="transmembrane region" description="Helical" evidence="9">
    <location>
        <begin position="21"/>
        <end position="47"/>
    </location>
</feature>
<dbReference type="PIRSF" id="PIRSF005353">
    <property type="entry name" value="PbuG"/>
    <property type="match status" value="1"/>
</dbReference>
<feature type="transmembrane region" description="Helical" evidence="9">
    <location>
        <begin position="165"/>
        <end position="184"/>
    </location>
</feature>
<feature type="transmembrane region" description="Helical" evidence="9">
    <location>
        <begin position="259"/>
        <end position="282"/>
    </location>
</feature>
<evidence type="ECO:0000256" key="8">
    <source>
        <dbReference type="PIRNR" id="PIRNR005353"/>
    </source>
</evidence>
<evidence type="ECO:0000256" key="5">
    <source>
        <dbReference type="ARBA" id="ARBA00022692"/>
    </source>
</evidence>
<dbReference type="EMBL" id="RXIL01000007">
    <property type="protein sequence ID" value="RZN73628.1"/>
    <property type="molecule type" value="Genomic_DNA"/>
</dbReference>
<evidence type="ECO:0000256" key="3">
    <source>
        <dbReference type="ARBA" id="ARBA00022448"/>
    </source>
</evidence>
<keyword evidence="4 8" id="KW-1003">Cell membrane</keyword>
<feature type="transmembrane region" description="Helical" evidence="9">
    <location>
        <begin position="321"/>
        <end position="339"/>
    </location>
</feature>
<name>A0A520KYY6_9EURY</name>
<feature type="transmembrane region" description="Helical" evidence="9">
    <location>
        <begin position="103"/>
        <end position="127"/>
    </location>
</feature>
<keyword evidence="6 8" id="KW-1133">Transmembrane helix</keyword>
<keyword evidence="3 8" id="KW-0813">Transport</keyword>
<dbReference type="Proteomes" id="UP000320766">
    <property type="component" value="Unassembled WGS sequence"/>
</dbReference>
<reference evidence="10 11" key="1">
    <citation type="journal article" date="2019" name="Nat. Microbiol.">
        <title>Wide diversity of methane and short-chain alkane metabolisms in uncultured archaea.</title>
        <authorList>
            <person name="Borrel G."/>
            <person name="Adam P.S."/>
            <person name="McKay L.J."/>
            <person name="Chen L.X."/>
            <person name="Sierra-Garcia I.N."/>
            <person name="Sieber C.M."/>
            <person name="Letourneur Q."/>
            <person name="Ghozlane A."/>
            <person name="Andersen G.L."/>
            <person name="Li W.J."/>
            <person name="Hallam S.J."/>
            <person name="Muyzer G."/>
            <person name="de Oliveira V.M."/>
            <person name="Inskeep W.P."/>
            <person name="Banfield J.F."/>
            <person name="Gribaldo S."/>
        </authorList>
    </citation>
    <scope>NUCLEOTIDE SEQUENCE [LARGE SCALE GENOMIC DNA]</scope>
    <source>
        <strain evidence="10">NM1b</strain>
    </source>
</reference>
<keyword evidence="5 8" id="KW-0812">Transmembrane</keyword>
<organism evidence="10 11">
    <name type="scientific">Candidatus Methanolliviera hydrocarbonicum</name>
    <dbReference type="NCBI Taxonomy" id="2491085"/>
    <lineage>
        <taxon>Archaea</taxon>
        <taxon>Methanobacteriati</taxon>
        <taxon>Methanobacteriota</taxon>
        <taxon>Candidatus Methanoliparia</taxon>
        <taxon>Candidatus Methanoliparales</taxon>
        <taxon>Candidatus Methanollivieraceae</taxon>
        <taxon>Candidatus Methanolliviera</taxon>
    </lineage>
</organism>
<feature type="transmembrane region" description="Helical" evidence="9">
    <location>
        <begin position="351"/>
        <end position="379"/>
    </location>
</feature>
<comment type="subcellular location">
    <subcellularLocation>
        <location evidence="1 8">Cell membrane</location>
        <topology evidence="1 8">Multi-pass membrane protein</topology>
    </subcellularLocation>
</comment>
<dbReference type="Pfam" id="PF00860">
    <property type="entry name" value="Xan_ur_permease"/>
    <property type="match status" value="1"/>
</dbReference>
<evidence type="ECO:0000313" key="10">
    <source>
        <dbReference type="EMBL" id="RZN73628.1"/>
    </source>
</evidence>
<dbReference type="PANTHER" id="PTHR43337:SF1">
    <property type="entry name" value="XANTHINE_URACIL PERMEASE C887.17-RELATED"/>
    <property type="match status" value="1"/>
</dbReference>